<accession>A0ABU9Z1M8</accession>
<protein>
    <submittedName>
        <fullName evidence="10">Amino acid ABC transporter permease</fullName>
    </submittedName>
</protein>
<feature type="domain" description="ABC transmembrane type-1" evidence="9">
    <location>
        <begin position="29"/>
        <end position="229"/>
    </location>
</feature>
<name>A0ABU9Z1M8_9RHOO</name>
<evidence type="ECO:0000256" key="4">
    <source>
        <dbReference type="ARBA" id="ARBA00022475"/>
    </source>
</evidence>
<dbReference type="RefSeq" id="WP_345920611.1">
    <property type="nucleotide sequence ID" value="NZ_JBDIVE010000009.1"/>
</dbReference>
<dbReference type="Proteomes" id="UP001410394">
    <property type="component" value="Unassembled WGS sequence"/>
</dbReference>
<sequence>MNYHWNWGIFLQQVSSSDETFLQWMLIGLGWTVAVSLTAWVIALVMGSIMGTLRTVPDRRLVLIGTAWVETFRNVPILVQLFVWFFVLPEFLPQDLAMWVKQDMPFKEFLTASIALGLFTSARVAEQVRAGIQSLSRGQRNAGLALGFTLPQTFRYVILPMAFRIIIPPLTSEFMNTFKNSSVAFAIGVWDLTFVSRQMVEETGGQVIETLAAATLLYFICAMAANRLMRFIESRTRVPGLIIAH</sequence>
<comment type="subcellular location">
    <subcellularLocation>
        <location evidence="1">Cell inner membrane</location>
        <topology evidence="1">Multi-pass membrane protein</topology>
    </subcellularLocation>
    <subcellularLocation>
        <location evidence="8">Cell membrane</location>
        <topology evidence="8">Multi-pass membrane protein</topology>
    </subcellularLocation>
</comment>
<organism evidence="10 11">
    <name type="scientific">Uliginosibacterium sediminicola</name>
    <dbReference type="NCBI Taxonomy" id="2024550"/>
    <lineage>
        <taxon>Bacteria</taxon>
        <taxon>Pseudomonadati</taxon>
        <taxon>Pseudomonadota</taxon>
        <taxon>Betaproteobacteria</taxon>
        <taxon>Rhodocyclales</taxon>
        <taxon>Zoogloeaceae</taxon>
        <taxon>Uliginosibacterium</taxon>
    </lineage>
</organism>
<dbReference type="InterPro" id="IPR043429">
    <property type="entry name" value="ArtM/GltK/GlnP/TcyL/YhdX-like"/>
</dbReference>
<evidence type="ECO:0000256" key="3">
    <source>
        <dbReference type="ARBA" id="ARBA00022448"/>
    </source>
</evidence>
<reference evidence="10 11" key="1">
    <citation type="journal article" date="2018" name="Int. J. Syst. Evol. Microbiol.">
        <title>Uliginosibacterium sediminicola sp. nov., isolated from freshwater sediment.</title>
        <authorList>
            <person name="Hwang W.M."/>
            <person name="Kim S.M."/>
            <person name="Kang K."/>
            <person name="Ahn T.Y."/>
        </authorList>
    </citation>
    <scope>NUCLEOTIDE SEQUENCE [LARGE SCALE GENOMIC DNA]</scope>
    <source>
        <strain evidence="10 11">M1-21</strain>
    </source>
</reference>
<dbReference type="InterPro" id="IPR035906">
    <property type="entry name" value="MetI-like_sf"/>
</dbReference>
<evidence type="ECO:0000313" key="10">
    <source>
        <dbReference type="EMBL" id="MEN3069837.1"/>
    </source>
</evidence>
<evidence type="ECO:0000256" key="1">
    <source>
        <dbReference type="ARBA" id="ARBA00004429"/>
    </source>
</evidence>
<comment type="similarity">
    <text evidence="2">Belongs to the binding-protein-dependent transport system permease family. HisMQ subfamily.</text>
</comment>
<dbReference type="PANTHER" id="PTHR30614">
    <property type="entry name" value="MEMBRANE COMPONENT OF AMINO ACID ABC TRANSPORTER"/>
    <property type="match status" value="1"/>
</dbReference>
<keyword evidence="6 8" id="KW-1133">Transmembrane helix</keyword>
<keyword evidence="3 8" id="KW-0813">Transport</keyword>
<dbReference type="InterPro" id="IPR010065">
    <property type="entry name" value="AA_ABC_transptr_permease_3TM"/>
</dbReference>
<dbReference type="EMBL" id="JBDIVE010000009">
    <property type="protein sequence ID" value="MEN3069837.1"/>
    <property type="molecule type" value="Genomic_DNA"/>
</dbReference>
<evidence type="ECO:0000256" key="5">
    <source>
        <dbReference type="ARBA" id="ARBA00022692"/>
    </source>
</evidence>
<keyword evidence="11" id="KW-1185">Reference proteome</keyword>
<dbReference type="SUPFAM" id="SSF161098">
    <property type="entry name" value="MetI-like"/>
    <property type="match status" value="1"/>
</dbReference>
<comment type="caution">
    <text evidence="10">The sequence shown here is derived from an EMBL/GenBank/DDBJ whole genome shotgun (WGS) entry which is preliminary data.</text>
</comment>
<dbReference type="Gene3D" id="1.10.3720.10">
    <property type="entry name" value="MetI-like"/>
    <property type="match status" value="1"/>
</dbReference>
<gene>
    <name evidence="10" type="ORF">ABDB84_15250</name>
</gene>
<keyword evidence="5 8" id="KW-0812">Transmembrane</keyword>
<keyword evidence="7 8" id="KW-0472">Membrane</keyword>
<proteinExistence type="inferred from homology"/>
<evidence type="ECO:0000259" key="9">
    <source>
        <dbReference type="PROSITE" id="PS50928"/>
    </source>
</evidence>
<feature type="transmembrane region" description="Helical" evidence="8">
    <location>
        <begin position="61"/>
        <end position="86"/>
    </location>
</feature>
<keyword evidence="4" id="KW-1003">Cell membrane</keyword>
<evidence type="ECO:0000256" key="6">
    <source>
        <dbReference type="ARBA" id="ARBA00022989"/>
    </source>
</evidence>
<dbReference type="CDD" id="cd06261">
    <property type="entry name" value="TM_PBP2"/>
    <property type="match status" value="1"/>
</dbReference>
<dbReference type="NCBIfam" id="TIGR01726">
    <property type="entry name" value="HEQRo_perm_3TM"/>
    <property type="match status" value="1"/>
</dbReference>
<dbReference type="Pfam" id="PF00528">
    <property type="entry name" value="BPD_transp_1"/>
    <property type="match status" value="1"/>
</dbReference>
<feature type="transmembrane region" description="Helical" evidence="8">
    <location>
        <begin position="24"/>
        <end position="49"/>
    </location>
</feature>
<evidence type="ECO:0000313" key="11">
    <source>
        <dbReference type="Proteomes" id="UP001410394"/>
    </source>
</evidence>
<dbReference type="PROSITE" id="PS50928">
    <property type="entry name" value="ABC_TM1"/>
    <property type="match status" value="1"/>
</dbReference>
<evidence type="ECO:0000256" key="7">
    <source>
        <dbReference type="ARBA" id="ARBA00023136"/>
    </source>
</evidence>
<evidence type="ECO:0000256" key="2">
    <source>
        <dbReference type="ARBA" id="ARBA00010072"/>
    </source>
</evidence>
<dbReference type="PANTHER" id="PTHR30614:SF42">
    <property type="entry name" value="GLUTAMATE_ASPARTATE IMPORT PERMEASE PROTEIN GLTJ"/>
    <property type="match status" value="1"/>
</dbReference>
<evidence type="ECO:0000256" key="8">
    <source>
        <dbReference type="RuleBase" id="RU363032"/>
    </source>
</evidence>
<dbReference type="InterPro" id="IPR000515">
    <property type="entry name" value="MetI-like"/>
</dbReference>